<comment type="caution">
    <text evidence="2">The sequence shown here is derived from an EMBL/GenBank/DDBJ whole genome shotgun (WGS) entry which is preliminary data.</text>
</comment>
<sequence>MQNKASLSIAERGSADGKNPWRKREINVQRNVMSRVEREREGSMVCARRIQTPREREASWAAEIRRRKSVENNQERERCATERIQEIDRESIMLAATELVGGIRREIWRRDTILGRERRQSR</sequence>
<dbReference type="EMBL" id="CM035443">
    <property type="protein sequence ID" value="KAH7278252.1"/>
    <property type="molecule type" value="Genomic_DNA"/>
</dbReference>
<keyword evidence="3" id="KW-1185">Reference proteome</keyword>
<protein>
    <submittedName>
        <fullName evidence="2">Uncharacterized protein</fullName>
    </submittedName>
</protein>
<feature type="region of interest" description="Disordered" evidence="1">
    <location>
        <begin position="1"/>
        <end position="22"/>
    </location>
</feature>
<dbReference type="Proteomes" id="UP000825935">
    <property type="component" value="Chromosome 38"/>
</dbReference>
<evidence type="ECO:0000313" key="3">
    <source>
        <dbReference type="Proteomes" id="UP000825935"/>
    </source>
</evidence>
<name>A0A8T2Q2Z4_CERRI</name>
<accession>A0A8T2Q2Z4</accession>
<reference evidence="2" key="1">
    <citation type="submission" date="2021-08" db="EMBL/GenBank/DDBJ databases">
        <title>WGS assembly of Ceratopteris richardii.</title>
        <authorList>
            <person name="Marchant D.B."/>
            <person name="Chen G."/>
            <person name="Jenkins J."/>
            <person name="Shu S."/>
            <person name="Leebens-Mack J."/>
            <person name="Grimwood J."/>
            <person name="Schmutz J."/>
            <person name="Soltis P."/>
            <person name="Soltis D."/>
            <person name="Chen Z.-H."/>
        </authorList>
    </citation>
    <scope>NUCLEOTIDE SEQUENCE</scope>
    <source>
        <strain evidence="2">Whitten #5841</strain>
        <tissue evidence="2">Leaf</tissue>
    </source>
</reference>
<organism evidence="2 3">
    <name type="scientific">Ceratopteris richardii</name>
    <name type="common">Triangle waterfern</name>
    <dbReference type="NCBI Taxonomy" id="49495"/>
    <lineage>
        <taxon>Eukaryota</taxon>
        <taxon>Viridiplantae</taxon>
        <taxon>Streptophyta</taxon>
        <taxon>Embryophyta</taxon>
        <taxon>Tracheophyta</taxon>
        <taxon>Polypodiopsida</taxon>
        <taxon>Polypodiidae</taxon>
        <taxon>Polypodiales</taxon>
        <taxon>Pteridineae</taxon>
        <taxon>Pteridaceae</taxon>
        <taxon>Parkerioideae</taxon>
        <taxon>Ceratopteris</taxon>
    </lineage>
</organism>
<gene>
    <name evidence="2" type="ORF">KP509_38G032600</name>
</gene>
<evidence type="ECO:0000256" key="1">
    <source>
        <dbReference type="SAM" id="MobiDB-lite"/>
    </source>
</evidence>
<proteinExistence type="predicted"/>
<dbReference type="AlphaFoldDB" id="A0A8T2Q2Z4"/>
<evidence type="ECO:0000313" key="2">
    <source>
        <dbReference type="EMBL" id="KAH7278252.1"/>
    </source>
</evidence>